<dbReference type="GeneID" id="18934154"/>
<dbReference type="InParanoid" id="F4SDM7"/>
<dbReference type="RefSeq" id="XP_007419481.1">
    <property type="nucleotide sequence ID" value="XM_007419419.1"/>
</dbReference>
<dbReference type="Proteomes" id="UP000001072">
    <property type="component" value="Unassembled WGS sequence"/>
</dbReference>
<keyword evidence="2" id="KW-1185">Reference proteome</keyword>
<evidence type="ECO:0000313" key="2">
    <source>
        <dbReference type="Proteomes" id="UP000001072"/>
    </source>
</evidence>
<proteinExistence type="predicted"/>
<accession>F4SDM7</accession>
<evidence type="ECO:0000313" key="1">
    <source>
        <dbReference type="EMBL" id="EGF97246.1"/>
    </source>
</evidence>
<dbReference type="HOGENOM" id="CLU_903391_0_0_1"/>
<sequence length="308" mass="35222">MHSAPVPQTAPHNPHEAGFMDCDSLASYNDKVCAAWEAIKDTPDEKVFERGLFDRIALVLSNETPALELHEHLSAEEQDYLPIFERLVNVKKVKDELALNRHPDQRAKYQQKGIAQIQLIHSSLQAMHKSYGMHYHLMASSWNPTTTNPTAGWCKEFSSDHVYLSSFSSPNHLLERFNRFATRRDLPDQKSKDTYVRPNDQLRKDFTSALNELVSEHLGKVNPKAIKGRVHIHPKKPHCNLLLQSIEFPNDIKLAVHQTSDSKVTPQMLAAGPAAIMNDKEMMQVWLEDILARRYTVVRVTDQKEDRT</sequence>
<name>F4SDM7_MELLP</name>
<gene>
    <name evidence="1" type="ORF">MELLADRAFT_86335</name>
</gene>
<protein>
    <submittedName>
        <fullName evidence="1">Uncharacterized protein</fullName>
    </submittedName>
</protein>
<dbReference type="KEGG" id="mlr:MELLADRAFT_86335"/>
<reference evidence="2" key="1">
    <citation type="journal article" date="2011" name="Proc. Natl. Acad. Sci. U.S.A.">
        <title>Obligate biotrophy features unraveled by the genomic analysis of rust fungi.</title>
        <authorList>
            <person name="Duplessis S."/>
            <person name="Cuomo C.A."/>
            <person name="Lin Y.-C."/>
            <person name="Aerts A."/>
            <person name="Tisserant E."/>
            <person name="Veneault-Fourrey C."/>
            <person name="Joly D.L."/>
            <person name="Hacquard S."/>
            <person name="Amselem J."/>
            <person name="Cantarel B.L."/>
            <person name="Chiu R."/>
            <person name="Coutinho P.M."/>
            <person name="Feau N."/>
            <person name="Field M."/>
            <person name="Frey P."/>
            <person name="Gelhaye E."/>
            <person name="Goldberg J."/>
            <person name="Grabherr M.G."/>
            <person name="Kodira C.D."/>
            <person name="Kohler A."/>
            <person name="Kuees U."/>
            <person name="Lindquist E.A."/>
            <person name="Lucas S.M."/>
            <person name="Mago R."/>
            <person name="Mauceli E."/>
            <person name="Morin E."/>
            <person name="Murat C."/>
            <person name="Pangilinan J.L."/>
            <person name="Park R."/>
            <person name="Pearson M."/>
            <person name="Quesneville H."/>
            <person name="Rouhier N."/>
            <person name="Sakthikumar S."/>
            <person name="Salamov A.A."/>
            <person name="Schmutz J."/>
            <person name="Selles B."/>
            <person name="Shapiro H."/>
            <person name="Tanguay P."/>
            <person name="Tuskan G.A."/>
            <person name="Henrissat B."/>
            <person name="Van de Peer Y."/>
            <person name="Rouze P."/>
            <person name="Ellis J.G."/>
            <person name="Dodds P.N."/>
            <person name="Schein J.E."/>
            <person name="Zhong S."/>
            <person name="Hamelin R.C."/>
            <person name="Grigoriev I.V."/>
            <person name="Szabo L.J."/>
            <person name="Martin F."/>
        </authorList>
    </citation>
    <scope>NUCLEOTIDE SEQUENCE [LARGE SCALE GENOMIC DNA]</scope>
    <source>
        <strain evidence="2">98AG31 / pathotype 3-4-7</strain>
    </source>
</reference>
<dbReference type="OrthoDB" id="10319891at2759"/>
<dbReference type="AlphaFoldDB" id="F4SDM7"/>
<dbReference type="VEuPathDB" id="FungiDB:MELLADRAFT_86335"/>
<dbReference type="EMBL" id="GL883271">
    <property type="protein sequence ID" value="EGF97246.1"/>
    <property type="molecule type" value="Genomic_DNA"/>
</dbReference>
<dbReference type="eggNOG" id="ENOG502S9FG">
    <property type="taxonomic scope" value="Eukaryota"/>
</dbReference>
<organism evidence="2">
    <name type="scientific">Melampsora larici-populina (strain 98AG31 / pathotype 3-4-7)</name>
    <name type="common">Poplar leaf rust fungus</name>
    <dbReference type="NCBI Taxonomy" id="747676"/>
    <lineage>
        <taxon>Eukaryota</taxon>
        <taxon>Fungi</taxon>
        <taxon>Dikarya</taxon>
        <taxon>Basidiomycota</taxon>
        <taxon>Pucciniomycotina</taxon>
        <taxon>Pucciniomycetes</taxon>
        <taxon>Pucciniales</taxon>
        <taxon>Melampsoraceae</taxon>
        <taxon>Melampsora</taxon>
    </lineage>
</organism>